<reference evidence="2" key="1">
    <citation type="submission" date="2021-01" db="EMBL/GenBank/DDBJ databases">
        <title>Whole genome shotgun sequence of Dactylosporangium siamense NBRC 106093.</title>
        <authorList>
            <person name="Komaki H."/>
            <person name="Tamura T."/>
        </authorList>
    </citation>
    <scope>NUCLEOTIDE SEQUENCE</scope>
    <source>
        <strain evidence="2">NBRC 106093</strain>
    </source>
</reference>
<evidence type="ECO:0000313" key="3">
    <source>
        <dbReference type="Proteomes" id="UP000660611"/>
    </source>
</evidence>
<comment type="caution">
    <text evidence="2">The sequence shown here is derived from an EMBL/GenBank/DDBJ whole genome shotgun (WGS) entry which is preliminary data.</text>
</comment>
<accession>A0A919PXA9</accession>
<protein>
    <recommendedName>
        <fullName evidence="1">VWFA domain-containing protein</fullName>
    </recommendedName>
</protein>
<feature type="domain" description="VWFA" evidence="1">
    <location>
        <begin position="13"/>
        <end position="198"/>
    </location>
</feature>
<dbReference type="InterPro" id="IPR036465">
    <property type="entry name" value="vWFA_dom_sf"/>
</dbReference>
<organism evidence="2 3">
    <name type="scientific">Dactylosporangium siamense</name>
    <dbReference type="NCBI Taxonomy" id="685454"/>
    <lineage>
        <taxon>Bacteria</taxon>
        <taxon>Bacillati</taxon>
        <taxon>Actinomycetota</taxon>
        <taxon>Actinomycetes</taxon>
        <taxon>Micromonosporales</taxon>
        <taxon>Micromonosporaceae</taxon>
        <taxon>Dactylosporangium</taxon>
    </lineage>
</organism>
<proteinExistence type="predicted"/>
<dbReference type="AlphaFoldDB" id="A0A919PXA9"/>
<sequence>MYSAEINRMRPACLLILIDHSSSMGSPWADTGTSMAEQLALAVNRLLGNAVLLCSKGDNRVYDYFEIGVIGYGTGVSPALHGSDAGHIVLPISQLAEHPKRVDQVTRKIPDGAGGIIEATLPIPVWVDPVSNGWTPMVAALETAERVVADWCARHQTSFPPIVINVTDGESTDGDPRPAADRVRSVKTADGAVLLFNVHLAAGPRQAVSFPSSPAGLPASNADVMFEMSSVLPGNLAEAAAALGYHIEPGSRGFLYNADATTMIEFLDIGTRAVTPNGLRELTDGTDDDMR</sequence>
<dbReference type="Proteomes" id="UP000660611">
    <property type="component" value="Unassembled WGS sequence"/>
</dbReference>
<evidence type="ECO:0000313" key="2">
    <source>
        <dbReference type="EMBL" id="GIG52012.1"/>
    </source>
</evidence>
<dbReference type="PROSITE" id="PS50234">
    <property type="entry name" value="VWFA"/>
    <property type="match status" value="1"/>
</dbReference>
<dbReference type="EMBL" id="BONQ01000167">
    <property type="protein sequence ID" value="GIG52012.1"/>
    <property type="molecule type" value="Genomic_DNA"/>
</dbReference>
<gene>
    <name evidence="2" type="ORF">Dsi01nite_100530</name>
</gene>
<dbReference type="SUPFAM" id="SSF53300">
    <property type="entry name" value="vWA-like"/>
    <property type="match status" value="1"/>
</dbReference>
<evidence type="ECO:0000259" key="1">
    <source>
        <dbReference type="PROSITE" id="PS50234"/>
    </source>
</evidence>
<name>A0A919PXA9_9ACTN</name>
<dbReference type="InterPro" id="IPR002035">
    <property type="entry name" value="VWF_A"/>
</dbReference>
<keyword evidence="3" id="KW-1185">Reference proteome</keyword>
<dbReference type="RefSeq" id="WP_345006227.1">
    <property type="nucleotide sequence ID" value="NZ_BAAAVW010000026.1"/>
</dbReference>
<dbReference type="Gene3D" id="3.40.50.410">
    <property type="entry name" value="von Willebrand factor, type A domain"/>
    <property type="match status" value="1"/>
</dbReference>